<organism evidence="1 2">
    <name type="scientific">Rubrobacter xylanophilus</name>
    <dbReference type="NCBI Taxonomy" id="49319"/>
    <lineage>
        <taxon>Bacteria</taxon>
        <taxon>Bacillati</taxon>
        <taxon>Actinomycetota</taxon>
        <taxon>Rubrobacteria</taxon>
        <taxon>Rubrobacterales</taxon>
        <taxon>Rubrobacteraceae</taxon>
        <taxon>Rubrobacter</taxon>
    </lineage>
</organism>
<protein>
    <submittedName>
        <fullName evidence="1">Uncharacterized protein</fullName>
    </submittedName>
</protein>
<name>A0A510HGD7_9ACTN</name>
<dbReference type="RefSeq" id="WP_172620676.1">
    <property type="nucleotide sequence ID" value="NZ_AP019791.1"/>
</dbReference>
<reference evidence="1" key="1">
    <citation type="journal article" date="2019" name="Microbiol. Resour. Announc.">
        <title>Complete Genome Sequence of Rubrobacter xylanophilus Strain AA3-22, Isolated from Arima Onsen in Japan.</title>
        <authorList>
            <person name="Tomariguchi N."/>
            <person name="Miyazaki K."/>
        </authorList>
    </citation>
    <scope>NUCLEOTIDE SEQUENCE [LARGE SCALE GENOMIC DNA]</scope>
    <source>
        <strain evidence="1">AA3-22</strain>
    </source>
</reference>
<dbReference type="AlphaFoldDB" id="A0A510HGD7"/>
<evidence type="ECO:0000313" key="1">
    <source>
        <dbReference type="EMBL" id="BBL79009.1"/>
    </source>
</evidence>
<proteinExistence type="predicted"/>
<dbReference type="EMBL" id="AP019791">
    <property type="protein sequence ID" value="BBL79009.1"/>
    <property type="molecule type" value="Genomic_DNA"/>
</dbReference>
<accession>A0A510HGD7</accession>
<dbReference type="Proteomes" id="UP000318065">
    <property type="component" value="Chromosome"/>
</dbReference>
<sequence>MPWGSTEGFIQAIYRTGTNAYDEKTLAVVRRWRGACAASALSPGTRKAWV</sequence>
<evidence type="ECO:0000313" key="2">
    <source>
        <dbReference type="Proteomes" id="UP000318065"/>
    </source>
</evidence>
<keyword evidence="2" id="KW-1185">Reference proteome</keyword>
<gene>
    <name evidence="1" type="ORF">RxyAA322_08630</name>
</gene>